<feature type="transmembrane region" description="Helical" evidence="8">
    <location>
        <begin position="125"/>
        <end position="146"/>
    </location>
</feature>
<accession>A0ABN2T6R2</accession>
<comment type="caution">
    <text evidence="10">The sequence shown here is derived from an EMBL/GenBank/DDBJ whole genome shotgun (WGS) entry which is preliminary data.</text>
</comment>
<keyword evidence="3" id="KW-0813">Transport</keyword>
<evidence type="ECO:0000256" key="6">
    <source>
        <dbReference type="ARBA" id="ARBA00022989"/>
    </source>
</evidence>
<evidence type="ECO:0000256" key="2">
    <source>
        <dbReference type="ARBA" id="ARBA00008335"/>
    </source>
</evidence>
<dbReference type="InterPro" id="IPR020846">
    <property type="entry name" value="MFS_dom"/>
</dbReference>
<comment type="subcellular location">
    <subcellularLocation>
        <location evidence="1">Cell membrane</location>
        <topology evidence="1">Multi-pass membrane protein</topology>
    </subcellularLocation>
</comment>
<evidence type="ECO:0000256" key="4">
    <source>
        <dbReference type="ARBA" id="ARBA00022475"/>
    </source>
</evidence>
<evidence type="ECO:0000256" key="1">
    <source>
        <dbReference type="ARBA" id="ARBA00004651"/>
    </source>
</evidence>
<feature type="transmembrane region" description="Helical" evidence="8">
    <location>
        <begin position="271"/>
        <end position="288"/>
    </location>
</feature>
<dbReference type="Gene3D" id="1.20.1250.20">
    <property type="entry name" value="MFS general substrate transporter like domains"/>
    <property type="match status" value="1"/>
</dbReference>
<evidence type="ECO:0000256" key="3">
    <source>
        <dbReference type="ARBA" id="ARBA00022448"/>
    </source>
</evidence>
<dbReference type="SUPFAM" id="SSF103473">
    <property type="entry name" value="MFS general substrate transporter"/>
    <property type="match status" value="1"/>
</dbReference>
<dbReference type="CDD" id="cd17324">
    <property type="entry name" value="MFS_NepI_like"/>
    <property type="match status" value="1"/>
</dbReference>
<dbReference type="Proteomes" id="UP001501585">
    <property type="component" value="Unassembled WGS sequence"/>
</dbReference>
<evidence type="ECO:0000256" key="5">
    <source>
        <dbReference type="ARBA" id="ARBA00022692"/>
    </source>
</evidence>
<feature type="domain" description="Major facilitator superfamily (MFS) profile" evidence="9">
    <location>
        <begin position="1"/>
        <end position="382"/>
    </location>
</feature>
<feature type="transmembrane region" description="Helical" evidence="8">
    <location>
        <begin position="152"/>
        <end position="173"/>
    </location>
</feature>
<dbReference type="PROSITE" id="PS50850">
    <property type="entry name" value="MFS"/>
    <property type="match status" value="1"/>
</dbReference>
<feature type="transmembrane region" description="Helical" evidence="8">
    <location>
        <begin position="294"/>
        <end position="317"/>
    </location>
</feature>
<feature type="transmembrane region" description="Helical" evidence="8">
    <location>
        <begin position="204"/>
        <end position="226"/>
    </location>
</feature>
<evidence type="ECO:0000256" key="7">
    <source>
        <dbReference type="ARBA" id="ARBA00023136"/>
    </source>
</evidence>
<keyword evidence="4" id="KW-1003">Cell membrane</keyword>
<dbReference type="InterPro" id="IPR011701">
    <property type="entry name" value="MFS"/>
</dbReference>
<dbReference type="Pfam" id="PF07690">
    <property type="entry name" value="MFS_1"/>
    <property type="match status" value="2"/>
</dbReference>
<dbReference type="InterPro" id="IPR036259">
    <property type="entry name" value="MFS_trans_sf"/>
</dbReference>
<feature type="transmembrane region" description="Helical" evidence="8">
    <location>
        <begin position="354"/>
        <end position="377"/>
    </location>
</feature>
<keyword evidence="11" id="KW-1185">Reference proteome</keyword>
<feature type="transmembrane region" description="Helical" evidence="8">
    <location>
        <begin position="33"/>
        <end position="54"/>
    </location>
</feature>
<keyword evidence="7 8" id="KW-0472">Membrane</keyword>
<protein>
    <submittedName>
        <fullName evidence="10">MFS transporter</fullName>
    </submittedName>
</protein>
<evidence type="ECO:0000256" key="8">
    <source>
        <dbReference type="SAM" id="Phobius"/>
    </source>
</evidence>
<feature type="transmembrane region" description="Helical" evidence="8">
    <location>
        <begin position="91"/>
        <end position="113"/>
    </location>
</feature>
<evidence type="ECO:0000313" key="11">
    <source>
        <dbReference type="Proteomes" id="UP001501585"/>
    </source>
</evidence>
<dbReference type="PANTHER" id="PTHR43271">
    <property type="entry name" value="BLL2771 PROTEIN"/>
    <property type="match status" value="1"/>
</dbReference>
<evidence type="ECO:0000259" key="9">
    <source>
        <dbReference type="PROSITE" id="PS50850"/>
    </source>
</evidence>
<reference evidence="10 11" key="1">
    <citation type="journal article" date="2019" name="Int. J. Syst. Evol. Microbiol.">
        <title>The Global Catalogue of Microorganisms (GCM) 10K type strain sequencing project: providing services to taxonomists for standard genome sequencing and annotation.</title>
        <authorList>
            <consortium name="The Broad Institute Genomics Platform"/>
            <consortium name="The Broad Institute Genome Sequencing Center for Infectious Disease"/>
            <person name="Wu L."/>
            <person name="Ma J."/>
        </authorList>
    </citation>
    <scope>NUCLEOTIDE SEQUENCE [LARGE SCALE GENOMIC DNA]</scope>
    <source>
        <strain evidence="10 11">JCM 15313</strain>
    </source>
</reference>
<evidence type="ECO:0000313" key="10">
    <source>
        <dbReference type="EMBL" id="GAA2000020.1"/>
    </source>
</evidence>
<name>A0ABN2T6R2_9ACTN</name>
<feature type="transmembrane region" description="Helical" evidence="8">
    <location>
        <begin position="238"/>
        <end position="259"/>
    </location>
</feature>
<feature type="transmembrane region" description="Helical" evidence="8">
    <location>
        <begin position="329"/>
        <end position="348"/>
    </location>
</feature>
<gene>
    <name evidence="10" type="ORF">GCM10009799_29080</name>
</gene>
<dbReference type="PANTHER" id="PTHR43271:SF1">
    <property type="entry name" value="INNER MEMBRANE TRANSPORT PROTEIN YNFM"/>
    <property type="match status" value="1"/>
</dbReference>
<proteinExistence type="inferred from homology"/>
<comment type="similarity">
    <text evidence="2">Belongs to the major facilitator superfamily.</text>
</comment>
<feature type="transmembrane region" description="Helical" evidence="8">
    <location>
        <begin position="66"/>
        <end position="85"/>
    </location>
</feature>
<keyword evidence="6 8" id="KW-1133">Transmembrane helix</keyword>
<organism evidence="10 11">
    <name type="scientific">Nocardiopsis rhodophaea</name>
    <dbReference type="NCBI Taxonomy" id="280238"/>
    <lineage>
        <taxon>Bacteria</taxon>
        <taxon>Bacillati</taxon>
        <taxon>Actinomycetota</taxon>
        <taxon>Actinomycetes</taxon>
        <taxon>Streptosporangiales</taxon>
        <taxon>Nocardiopsidaceae</taxon>
        <taxon>Nocardiopsis</taxon>
    </lineage>
</organism>
<keyword evidence="5 8" id="KW-0812">Transmembrane</keyword>
<dbReference type="EMBL" id="BAAAPC010000011">
    <property type="protein sequence ID" value="GAA2000020.1"/>
    <property type="molecule type" value="Genomic_DNA"/>
</dbReference>
<sequence>MIAMTAAGIATFAQLYAVQAVLPGLAASFDASAASVALSVSFATAGLAGFVLAWSGISDRFGRLRVMTVALTVSTVLGLIAPFAPDLWVLIGLRALQGAALGGVPAVAMAYLAEEIDPAHLGRVAGIYIAGNTVGGMSGRLVAGAVADVGGWRWGVAADSLLGLVALVVYLVAVPRAVGFTPRSKSTAEPGLARRILTGVADPGLIALYCQALFLMGAFVTVYNYLGFRVTGAPFHLSQTLVAFLFVAYLAGTFSSAVVGRVTERLGRHPVLLACVGAMVIGACALLVPSLVAIVGGLVVFTFFFFAAHATASAWVGHRASAATRAQAAALYTLAYYLGSSLFGWLGGLFYDHFGWRAVVLYVASLCAAAAVAGLGLRVRGVRS</sequence>